<evidence type="ECO:0000256" key="4">
    <source>
        <dbReference type="ARBA" id="ARBA00022968"/>
    </source>
</evidence>
<dbReference type="Proteomes" id="UP001530315">
    <property type="component" value="Unassembled WGS sequence"/>
</dbReference>
<keyword evidence="6" id="KW-0472">Membrane</keyword>
<dbReference type="PANTHER" id="PTHR23033">
    <property type="entry name" value="BETA1,3-GALACTOSYLTRANSFERASE"/>
    <property type="match status" value="1"/>
</dbReference>
<comment type="similarity">
    <text evidence="2">Belongs to the glycosyltransferase 31 family. Beta3-Gal-T subfamily.</text>
</comment>
<evidence type="ECO:0000256" key="7">
    <source>
        <dbReference type="SAM" id="SignalP"/>
    </source>
</evidence>
<evidence type="ECO:0000256" key="5">
    <source>
        <dbReference type="ARBA" id="ARBA00022989"/>
    </source>
</evidence>
<evidence type="ECO:0000313" key="9">
    <source>
        <dbReference type="Proteomes" id="UP001530315"/>
    </source>
</evidence>
<feature type="chain" id="PRO_5044888481" description="Hexosyltransferase" evidence="7">
    <location>
        <begin position="20"/>
        <end position="455"/>
    </location>
</feature>
<keyword evidence="7" id="KW-0732">Signal</keyword>
<accession>A0ABD3QDR6</accession>
<evidence type="ECO:0000256" key="2">
    <source>
        <dbReference type="ARBA" id="ARBA00006462"/>
    </source>
</evidence>
<evidence type="ECO:0000256" key="6">
    <source>
        <dbReference type="ARBA" id="ARBA00023136"/>
    </source>
</evidence>
<dbReference type="GO" id="GO:0016020">
    <property type="term" value="C:membrane"/>
    <property type="evidence" value="ECO:0007669"/>
    <property type="project" value="UniProtKB-SubCell"/>
</dbReference>
<keyword evidence="9" id="KW-1185">Reference proteome</keyword>
<evidence type="ECO:0000256" key="1">
    <source>
        <dbReference type="ARBA" id="ARBA00004606"/>
    </source>
</evidence>
<evidence type="ECO:0000256" key="3">
    <source>
        <dbReference type="ARBA" id="ARBA00022692"/>
    </source>
</evidence>
<dbReference type="Gene3D" id="3.90.550.50">
    <property type="match status" value="2"/>
</dbReference>
<evidence type="ECO:0000313" key="8">
    <source>
        <dbReference type="EMBL" id="KAL3798513.1"/>
    </source>
</evidence>
<name>A0ABD3QDR6_9STRA</name>
<dbReference type="AlphaFoldDB" id="A0ABD3QDR6"/>
<keyword evidence="4" id="KW-0735">Signal-anchor</keyword>
<keyword evidence="3" id="KW-0812">Transmembrane</keyword>
<sequence>MLLMLIVGTICLCLTLIWGGAMYHFATNSTSDSDDSDEGKKWKFGGVSLPNNALGRLRNDKLKYQSNHESISESIDQSPYTSTALEKNSYLGWQPVVVPFPLGSSISWRTCFKAAATSDGTDQPAGCKENPAELGNAPLVEKDWVPDVTMVRKMMIYGKDRDGNQFPPPLSKELCEDIGVFGEKRGDTNKECLKETMIRPTGPLNSTTVTIDPSNHFGQESDSEDGSITVPAPKIMCLVYTMANAHANRIRAMRDTWAGGCDGFLAFSTESDPRLPAISLEHEGPEEYGNTYLASLTRKDGTDPKTKEYFVGRRFHAGGDDYFNSGGAGYTLSQATLRKFLAAMDDAQHCSAGTRTSMEDVMIARCLNYLGIHFTDTRDARGRERFHPFAPGTHLDWKPPREGAPRDWYEDYNKEWGILQGKDCCAPDSVSFHYVKKASMVRHMQALLYTCDQTS</sequence>
<protein>
    <recommendedName>
        <fullName evidence="10">Hexosyltransferase</fullName>
    </recommendedName>
</protein>
<dbReference type="PANTHER" id="PTHR23033:SF14">
    <property type="entry name" value="GLYCOPROTEIN-N-ACETYLGALACTOSAMINE 3-BETA-GALACTOSYLTRANSFERASE 1-RELATED"/>
    <property type="match status" value="1"/>
</dbReference>
<dbReference type="InterPro" id="IPR026050">
    <property type="entry name" value="C1GALT1/C1GALT1_chp1"/>
</dbReference>
<dbReference type="EMBL" id="JALLAZ020000294">
    <property type="protein sequence ID" value="KAL3798513.1"/>
    <property type="molecule type" value="Genomic_DNA"/>
</dbReference>
<feature type="signal peptide" evidence="7">
    <location>
        <begin position="1"/>
        <end position="19"/>
    </location>
</feature>
<comment type="subcellular location">
    <subcellularLocation>
        <location evidence="1">Membrane</location>
        <topology evidence="1">Single-pass type II membrane protein</topology>
    </subcellularLocation>
</comment>
<evidence type="ECO:0008006" key="10">
    <source>
        <dbReference type="Google" id="ProtNLM"/>
    </source>
</evidence>
<organism evidence="8 9">
    <name type="scientific">Stephanodiscus triporus</name>
    <dbReference type="NCBI Taxonomy" id="2934178"/>
    <lineage>
        <taxon>Eukaryota</taxon>
        <taxon>Sar</taxon>
        <taxon>Stramenopiles</taxon>
        <taxon>Ochrophyta</taxon>
        <taxon>Bacillariophyta</taxon>
        <taxon>Coscinodiscophyceae</taxon>
        <taxon>Thalassiosirophycidae</taxon>
        <taxon>Stephanodiscales</taxon>
        <taxon>Stephanodiscaceae</taxon>
        <taxon>Stephanodiscus</taxon>
    </lineage>
</organism>
<keyword evidence="5" id="KW-1133">Transmembrane helix</keyword>
<proteinExistence type="inferred from homology"/>
<comment type="caution">
    <text evidence="8">The sequence shown here is derived from an EMBL/GenBank/DDBJ whole genome shotgun (WGS) entry which is preliminary data.</text>
</comment>
<gene>
    <name evidence="8" type="ORF">ACHAW5_003566</name>
</gene>
<reference evidence="8 9" key="1">
    <citation type="submission" date="2024-10" db="EMBL/GenBank/DDBJ databases">
        <title>Updated reference genomes for cyclostephanoid diatoms.</title>
        <authorList>
            <person name="Roberts W.R."/>
            <person name="Alverson A.J."/>
        </authorList>
    </citation>
    <scope>NUCLEOTIDE SEQUENCE [LARGE SCALE GENOMIC DNA]</scope>
    <source>
        <strain evidence="8 9">AJA276-08</strain>
    </source>
</reference>